<evidence type="ECO:0000259" key="2">
    <source>
        <dbReference type="Pfam" id="PF04542"/>
    </source>
</evidence>
<dbReference type="RefSeq" id="WP_220191788.1">
    <property type="nucleotide sequence ID" value="NZ_BNJF01000001.1"/>
</dbReference>
<dbReference type="AlphaFoldDB" id="A0A8J3HS13"/>
<dbReference type="Proteomes" id="UP000612362">
    <property type="component" value="Unassembled WGS sequence"/>
</dbReference>
<dbReference type="Gene3D" id="3.10.450.50">
    <property type="match status" value="1"/>
</dbReference>
<comment type="caution">
    <text evidence="4">The sequence shown here is derived from an EMBL/GenBank/DDBJ whole genome shotgun (WGS) entry which is preliminary data.</text>
</comment>
<dbReference type="SUPFAM" id="SSF88659">
    <property type="entry name" value="Sigma3 and sigma4 domains of RNA polymerase sigma factors"/>
    <property type="match status" value="1"/>
</dbReference>
<dbReference type="Pfam" id="PF08281">
    <property type="entry name" value="Sigma70_r4_2"/>
    <property type="match status" value="1"/>
</dbReference>
<dbReference type="InterPro" id="IPR013325">
    <property type="entry name" value="RNA_pol_sigma_r2"/>
</dbReference>
<evidence type="ECO:0000313" key="5">
    <source>
        <dbReference type="Proteomes" id="UP000612362"/>
    </source>
</evidence>
<gene>
    <name evidence="4" type="ORF">KSX_03790</name>
</gene>
<dbReference type="GO" id="GO:0006352">
    <property type="term" value="P:DNA-templated transcription initiation"/>
    <property type="evidence" value="ECO:0007669"/>
    <property type="project" value="InterPro"/>
</dbReference>
<evidence type="ECO:0000259" key="3">
    <source>
        <dbReference type="Pfam" id="PF08281"/>
    </source>
</evidence>
<feature type="domain" description="RNA polymerase sigma factor 70 region 4 type 2" evidence="3">
    <location>
        <begin position="112"/>
        <end position="162"/>
    </location>
</feature>
<dbReference type="InterPro" id="IPR036388">
    <property type="entry name" value="WH-like_DNA-bd_sf"/>
</dbReference>
<dbReference type="Gene3D" id="1.10.10.10">
    <property type="entry name" value="Winged helix-like DNA-binding domain superfamily/Winged helix DNA-binding domain"/>
    <property type="match status" value="1"/>
</dbReference>
<comment type="subunit">
    <text evidence="1">Interacts transiently with the RNA polymerase catalytic core formed by RpoA, RpoB, RpoC and RpoZ (2 alpha, 1 beta, 1 beta' and 1 omega subunit) to form the RNA polymerase holoenzyme that can initiate transcription.</text>
</comment>
<reference evidence="4" key="1">
    <citation type="submission" date="2020-10" db="EMBL/GenBank/DDBJ databases">
        <title>Taxonomic study of unclassified bacteria belonging to the class Ktedonobacteria.</title>
        <authorList>
            <person name="Yabe S."/>
            <person name="Wang C.M."/>
            <person name="Zheng Y."/>
            <person name="Sakai Y."/>
            <person name="Cavaletti L."/>
            <person name="Monciardini P."/>
            <person name="Donadio S."/>
        </authorList>
    </citation>
    <scope>NUCLEOTIDE SEQUENCE</scope>
    <source>
        <strain evidence="4">SOSP1-1</strain>
    </source>
</reference>
<dbReference type="InterPro" id="IPR014284">
    <property type="entry name" value="RNA_pol_sigma-70_dom"/>
</dbReference>
<feature type="domain" description="RNA polymerase sigma-70 region 2" evidence="2">
    <location>
        <begin position="11"/>
        <end position="75"/>
    </location>
</feature>
<dbReference type="InterPro" id="IPR032710">
    <property type="entry name" value="NTF2-like_dom_sf"/>
</dbReference>
<dbReference type="Gene3D" id="1.10.1740.10">
    <property type="match status" value="1"/>
</dbReference>
<dbReference type="Pfam" id="PF04542">
    <property type="entry name" value="Sigma70_r2"/>
    <property type="match status" value="1"/>
</dbReference>
<protein>
    <submittedName>
        <fullName evidence="4">RNA polymerase sigma factor</fullName>
    </submittedName>
</protein>
<organism evidence="4 5">
    <name type="scientific">Ktedonospora formicarum</name>
    <dbReference type="NCBI Taxonomy" id="2778364"/>
    <lineage>
        <taxon>Bacteria</taxon>
        <taxon>Bacillati</taxon>
        <taxon>Chloroflexota</taxon>
        <taxon>Ktedonobacteria</taxon>
        <taxon>Ktedonobacterales</taxon>
        <taxon>Ktedonobacteraceae</taxon>
        <taxon>Ktedonospora</taxon>
    </lineage>
</organism>
<name>A0A8J3HS13_9CHLR</name>
<dbReference type="NCBIfam" id="TIGR02937">
    <property type="entry name" value="sigma70-ECF"/>
    <property type="match status" value="1"/>
</dbReference>
<proteinExistence type="predicted"/>
<dbReference type="SUPFAM" id="SSF88946">
    <property type="entry name" value="Sigma2 domain of RNA polymerase sigma factors"/>
    <property type="match status" value="1"/>
</dbReference>
<dbReference type="PANTHER" id="PTHR30173:SF43">
    <property type="entry name" value="ECF RNA POLYMERASE SIGMA FACTOR SIGI-RELATED"/>
    <property type="match status" value="1"/>
</dbReference>
<dbReference type="InterPro" id="IPR013249">
    <property type="entry name" value="RNA_pol_sigma70_r4_t2"/>
</dbReference>
<keyword evidence="5" id="KW-1185">Reference proteome</keyword>
<dbReference type="SUPFAM" id="SSF54427">
    <property type="entry name" value="NTF2-like"/>
    <property type="match status" value="1"/>
</dbReference>
<dbReference type="InterPro" id="IPR013324">
    <property type="entry name" value="RNA_pol_sigma_r3/r4-like"/>
</dbReference>
<dbReference type="GO" id="GO:0003677">
    <property type="term" value="F:DNA binding"/>
    <property type="evidence" value="ECO:0007669"/>
    <property type="project" value="InterPro"/>
</dbReference>
<sequence>MNEESLLAQRFEAERPHLRAVAYRLLGRLDEVEDAVQESWLRLSGYEKKSSIANLGAWLMTVIARVCLDMLRARRARREESLETLVPHTLTDSEHVVDPGQEMEMATSVGLALLVVLDTLVPAERLAFVLHDIFDVPFDEIAPIVEREVAATRQLASRARRRVRAKASLPDADLAINRAVAEAFLTAAREGNLDALLTVLAPEVVLRRDPLSVPAGTAGELRGAATVAKQFVGRAQATQPALVNGSVGVVVAPFGWLRGIIELSISGGKITAITTISDPARLHQVHLAVFAD</sequence>
<dbReference type="InterPro" id="IPR007627">
    <property type="entry name" value="RNA_pol_sigma70_r2"/>
</dbReference>
<dbReference type="PANTHER" id="PTHR30173">
    <property type="entry name" value="SIGMA 19 FACTOR"/>
    <property type="match status" value="1"/>
</dbReference>
<dbReference type="EMBL" id="BNJF01000001">
    <property type="protein sequence ID" value="GHO42216.1"/>
    <property type="molecule type" value="Genomic_DNA"/>
</dbReference>
<accession>A0A8J3HS13</accession>
<dbReference type="GO" id="GO:0016987">
    <property type="term" value="F:sigma factor activity"/>
    <property type="evidence" value="ECO:0007669"/>
    <property type="project" value="InterPro"/>
</dbReference>
<evidence type="ECO:0000313" key="4">
    <source>
        <dbReference type="EMBL" id="GHO42216.1"/>
    </source>
</evidence>
<evidence type="ECO:0000256" key="1">
    <source>
        <dbReference type="ARBA" id="ARBA00011344"/>
    </source>
</evidence>
<dbReference type="InterPro" id="IPR052704">
    <property type="entry name" value="ECF_Sigma-70_Domain"/>
</dbReference>